<dbReference type="GO" id="GO:0005856">
    <property type="term" value="C:cytoskeleton"/>
    <property type="evidence" value="ECO:0000318"/>
    <property type="project" value="GO_Central"/>
</dbReference>
<dbReference type="Pfam" id="PF02181">
    <property type="entry name" value="FH2"/>
    <property type="match status" value="1"/>
</dbReference>
<dbReference type="InterPro" id="IPR027643">
    <property type="entry name" value="Formin-like_plant"/>
</dbReference>
<feature type="region of interest" description="Disordered" evidence="3">
    <location>
        <begin position="155"/>
        <end position="222"/>
    </location>
</feature>
<evidence type="ECO:0000259" key="5">
    <source>
        <dbReference type="PROSITE" id="PS51444"/>
    </source>
</evidence>
<dbReference type="PANTHER" id="PTHR23213">
    <property type="entry name" value="FORMIN-RELATED"/>
    <property type="match status" value="1"/>
</dbReference>
<dbReference type="KEGG" id="nta:107780378"/>
<dbReference type="SMART" id="SM00498">
    <property type="entry name" value="FH2"/>
    <property type="match status" value="1"/>
</dbReference>
<dbReference type="Gene3D" id="1.20.58.2220">
    <property type="entry name" value="Formin, FH2 domain"/>
    <property type="match status" value="1"/>
</dbReference>
<feature type="compositionally biased region" description="Low complexity" evidence="3">
    <location>
        <begin position="371"/>
        <end position="381"/>
    </location>
</feature>
<protein>
    <recommendedName>
        <fullName evidence="2">Formin-like protein</fullName>
    </recommendedName>
</protein>
<comment type="similarity">
    <text evidence="1">Belongs to the formin-like family. Class-I subfamily.</text>
</comment>
<feature type="transmembrane region" description="Helical" evidence="4">
    <location>
        <begin position="12"/>
        <end position="29"/>
    </location>
</feature>
<evidence type="ECO:0000256" key="1">
    <source>
        <dbReference type="ARBA" id="ARBA00025793"/>
    </source>
</evidence>
<proteinExistence type="inferred from homology"/>
<accession>A0A1S3YW72</accession>
<dbReference type="RefSeq" id="XP_016456389.1">
    <property type="nucleotide sequence ID" value="XM_016600903.1"/>
</dbReference>
<dbReference type="Proteomes" id="UP000790787">
    <property type="component" value="Chromosome 12"/>
</dbReference>
<sequence length="923" mass="100501">MLIQKEMGVRGVAQLCFFISTLFIIVAATDSKKSVEHLLVNQISSGEINQELAELLWLNCRLELLHANGAVEDLEESSGSHKTLSNRRLSTKNKEKHVNILHPLTKEALMGCMVKKNLLFLISGEEKHPPTWYTRCTDFLFSWYSAPTRRELLQFGDAPAPAPSPNSAKTSSSETPNSTPPARPPSKPFFPRDYNDSSKSSAPSDHSSTSQNATSDVHSNKRKSNRKTVLVAVLVTAAVTFVVVALFFICYCKVCGAGSRKGRNDERPLLSLSMSDYSVASLHKSSVLGASMSNAGNHSVSDNSDDKMGKSFYMEPNGLNVSKTEIPLGTVTGIAVAAAGDSAQVPPGRIGTHGLPPLKPPPGRVNPFEDPLSPAKPANLAAPPPPPPPQKPTSSGPRPPAPGAPPPPPIPTRAKAGPRPPPPPGPGATPPRPPPTGLKPPRPSPLGSNASSSASAEGSGTDASKTKLKPFFWDKVLANPDHSMVWHQIKSGSFQFDEEMIESLFGYAPADKNKNGSKDSTSQDASKQFVQIIDQRKAQNLSILLKALNVTTEEVCDALKEGNELPSELLQTLLKMAPTTDEELKLRLYSGDLSRLGPAERFLKVLVDIPFAFKRLESLLFMCSLQEEASMVKESFATLEAACTELRKSRLFHKLLEAVLKTGNRMNDGTFRGGAQAFKLDTLLKLSDVKGIDGKTTLLHFVVQEIIRSEGVRAARSRERGSMSSIKSDDLPEGQSQDSEEYYRSTGLQVVSGLSSELENVKKAAILDADSLTGTMSKLGHALKKSRDFLNSEMKNVDDENRFHQTLKSFVQNAEVDIMWLLEEEKRIMALVKSTGDYFHGNSGKDEGLRLFVIVRDFLVILDKVCIEVKNAQRKLNGTPKKENLAGKTSESTNLPSLDLRQKLFPAIADRRIDDSSSDDDTP</sequence>
<evidence type="ECO:0000313" key="6">
    <source>
        <dbReference type="Proteomes" id="UP000790787"/>
    </source>
</evidence>
<dbReference type="GeneID" id="107780378"/>
<dbReference type="OrthoDB" id="1668162at2759"/>
<keyword evidence="4" id="KW-1133">Transmembrane helix</keyword>
<dbReference type="PROSITE" id="PS51444">
    <property type="entry name" value="FH2"/>
    <property type="match status" value="1"/>
</dbReference>
<organism evidence="8">
    <name type="scientific">Nicotiana tabacum</name>
    <name type="common">Common tobacco</name>
    <dbReference type="NCBI Taxonomy" id="4097"/>
    <lineage>
        <taxon>Eukaryota</taxon>
        <taxon>Viridiplantae</taxon>
        <taxon>Streptophyta</taxon>
        <taxon>Embryophyta</taxon>
        <taxon>Tracheophyta</taxon>
        <taxon>Spermatophyta</taxon>
        <taxon>Magnoliopsida</taxon>
        <taxon>eudicotyledons</taxon>
        <taxon>Gunneridae</taxon>
        <taxon>Pentapetalae</taxon>
        <taxon>asterids</taxon>
        <taxon>lamiids</taxon>
        <taxon>Solanales</taxon>
        <taxon>Solanaceae</taxon>
        <taxon>Nicotianoideae</taxon>
        <taxon>Nicotianeae</taxon>
        <taxon>Nicotiana</taxon>
    </lineage>
</organism>
<dbReference type="STRING" id="4097.A0A1S3YW72"/>
<keyword evidence="4" id="KW-0812">Transmembrane</keyword>
<dbReference type="SUPFAM" id="SSF101447">
    <property type="entry name" value="Formin homology 2 domain (FH2 domain)"/>
    <property type="match status" value="1"/>
</dbReference>
<feature type="region of interest" description="Disordered" evidence="3">
    <location>
        <begin position="345"/>
        <end position="465"/>
    </location>
</feature>
<feature type="transmembrane region" description="Helical" evidence="4">
    <location>
        <begin position="229"/>
        <end position="249"/>
    </location>
</feature>
<dbReference type="GO" id="GO:0045010">
    <property type="term" value="P:actin nucleation"/>
    <property type="evidence" value="ECO:0007669"/>
    <property type="project" value="InterPro"/>
</dbReference>
<dbReference type="InterPro" id="IPR015425">
    <property type="entry name" value="FH2_Formin"/>
</dbReference>
<dbReference type="RefSeq" id="XP_016456388.1">
    <property type="nucleotide sequence ID" value="XM_016600902.1"/>
</dbReference>
<evidence type="ECO:0000256" key="4">
    <source>
        <dbReference type="SAM" id="Phobius"/>
    </source>
</evidence>
<feature type="region of interest" description="Disordered" evidence="3">
    <location>
        <begin position="718"/>
        <end position="739"/>
    </location>
</feature>
<evidence type="ECO:0000313" key="7">
    <source>
        <dbReference type="RefSeq" id="XP_016456388.1"/>
    </source>
</evidence>
<dbReference type="GO" id="GO:0051015">
    <property type="term" value="F:actin filament binding"/>
    <property type="evidence" value="ECO:0000318"/>
    <property type="project" value="GO_Central"/>
</dbReference>
<dbReference type="GO" id="GO:0030036">
    <property type="term" value="P:actin cytoskeleton organization"/>
    <property type="evidence" value="ECO:0000318"/>
    <property type="project" value="GO_Central"/>
</dbReference>
<reference evidence="7 8" key="2">
    <citation type="submission" date="2025-04" db="UniProtKB">
        <authorList>
            <consortium name="RefSeq"/>
        </authorList>
    </citation>
    <scope>IDENTIFICATION</scope>
</reference>
<evidence type="ECO:0000313" key="8">
    <source>
        <dbReference type="RefSeq" id="XP_016456389.1"/>
    </source>
</evidence>
<dbReference type="OMA" id="EERMSQD"/>
<feature type="compositionally biased region" description="Low complexity" evidence="3">
    <location>
        <begin position="445"/>
        <end position="463"/>
    </location>
</feature>
<feature type="compositionally biased region" description="Low complexity" evidence="3">
    <location>
        <begin position="165"/>
        <end position="177"/>
    </location>
</feature>
<keyword evidence="4" id="KW-0472">Membrane</keyword>
<name>A0A1S3YW72_TOBAC</name>
<gene>
    <name evidence="7 8" type="primary">LOC107780378</name>
</gene>
<reference key="1">
    <citation type="journal article" date="2014" name="Nat. Commun.">
        <title>The tobacco genome sequence and its comparison with those of tomato and potato.</title>
        <authorList>
            <person name="Sierro N."/>
            <person name="Battey J.N."/>
            <person name="Ouadi S."/>
            <person name="Bakaher N."/>
            <person name="Bovet L."/>
            <person name="Willig A."/>
            <person name="Goepfert S."/>
            <person name="Peitsch M.C."/>
            <person name="Ivanov N.V."/>
        </authorList>
    </citation>
    <scope>NUCLEOTIDE SEQUENCE [LARGE SCALE GENOMIC DNA]</scope>
    <source>
        <strain>cv. TN90</strain>
    </source>
</reference>
<dbReference type="AlphaFoldDB" id="A0A1S3YW72"/>
<dbReference type="SMR" id="A0A1S3YW72"/>
<feature type="compositionally biased region" description="Pro residues" evidence="3">
    <location>
        <begin position="382"/>
        <end position="411"/>
    </location>
</feature>
<feature type="compositionally biased region" description="Pro residues" evidence="3">
    <location>
        <begin position="418"/>
        <end position="444"/>
    </location>
</feature>
<evidence type="ECO:0000256" key="2">
    <source>
        <dbReference type="RuleBase" id="RU361260"/>
    </source>
</evidence>
<evidence type="ECO:0000256" key="3">
    <source>
        <dbReference type="SAM" id="MobiDB-lite"/>
    </source>
</evidence>
<dbReference type="PaxDb" id="4097-A0A1S3YW72"/>
<feature type="domain" description="FH2" evidence="5">
    <location>
        <begin position="458"/>
        <end position="888"/>
    </location>
</feature>
<dbReference type="PANTHER" id="PTHR23213:SF269">
    <property type="entry name" value="FORMIN-LIKE PROTEIN 5"/>
    <property type="match status" value="1"/>
</dbReference>
<keyword evidence="6" id="KW-1185">Reference proteome</keyword>
<feature type="compositionally biased region" description="Low complexity" evidence="3">
    <location>
        <begin position="189"/>
        <end position="210"/>
    </location>
</feature>
<feature type="compositionally biased region" description="Pro residues" evidence="3">
    <location>
        <begin position="178"/>
        <end position="188"/>
    </location>
</feature>
<dbReference type="InterPro" id="IPR042201">
    <property type="entry name" value="FH2_Formin_sf"/>
</dbReference>